<proteinExistence type="predicted"/>
<dbReference type="InParanoid" id="C7YN45"/>
<dbReference type="RefSeq" id="XP_003052774.1">
    <property type="nucleotide sequence ID" value="XM_003052728.1"/>
</dbReference>
<dbReference type="VEuPathDB" id="FungiDB:NECHADRAFT_99748"/>
<reference evidence="1 2" key="1">
    <citation type="journal article" date="2009" name="PLoS Genet.">
        <title>The genome of Nectria haematococca: contribution of supernumerary chromosomes to gene expansion.</title>
        <authorList>
            <person name="Coleman J.J."/>
            <person name="Rounsley S.D."/>
            <person name="Rodriguez-Carres M."/>
            <person name="Kuo A."/>
            <person name="Wasmann C.C."/>
            <person name="Grimwood J."/>
            <person name="Schmutz J."/>
            <person name="Taga M."/>
            <person name="White G.J."/>
            <person name="Zhou S."/>
            <person name="Schwartz D.C."/>
            <person name="Freitag M."/>
            <person name="Ma L.J."/>
            <person name="Danchin E.G."/>
            <person name="Henrissat B."/>
            <person name="Coutinho P.M."/>
            <person name="Nelson D.R."/>
            <person name="Straney D."/>
            <person name="Napoli C.A."/>
            <person name="Barker B.M."/>
            <person name="Gribskov M."/>
            <person name="Rep M."/>
            <person name="Kroken S."/>
            <person name="Molnar I."/>
            <person name="Rensing C."/>
            <person name="Kennell J.C."/>
            <person name="Zamora J."/>
            <person name="Farman M.L."/>
            <person name="Selker E.U."/>
            <person name="Salamov A."/>
            <person name="Shapiro H."/>
            <person name="Pangilinan J."/>
            <person name="Lindquist E."/>
            <person name="Lamers C."/>
            <person name="Grigoriev I.V."/>
            <person name="Geiser D.M."/>
            <person name="Covert S.F."/>
            <person name="Temporini E."/>
            <person name="Vanetten H.D."/>
        </authorList>
    </citation>
    <scope>NUCLEOTIDE SEQUENCE [LARGE SCALE GENOMIC DNA]</scope>
    <source>
        <strain evidence="2">ATCC MYA-4622 / CBS 123669 / FGSC 9596 / NRRL 45880 / 77-13-4</strain>
    </source>
</reference>
<dbReference type="KEGG" id="nhe:NECHADRAFT_99748"/>
<dbReference type="AlphaFoldDB" id="C7YN45"/>
<name>C7YN45_FUSV7</name>
<dbReference type="EMBL" id="GG698897">
    <property type="protein sequence ID" value="EEU47061.1"/>
    <property type="molecule type" value="Genomic_DNA"/>
</dbReference>
<gene>
    <name evidence="1" type="ORF">NECHADRAFT_99748</name>
</gene>
<evidence type="ECO:0000313" key="2">
    <source>
        <dbReference type="Proteomes" id="UP000005206"/>
    </source>
</evidence>
<evidence type="ECO:0000313" key="1">
    <source>
        <dbReference type="EMBL" id="EEU47061.1"/>
    </source>
</evidence>
<dbReference type="Proteomes" id="UP000005206">
    <property type="component" value="Chromosome 3"/>
</dbReference>
<organism evidence="1 2">
    <name type="scientific">Fusarium vanettenii (strain ATCC MYA-4622 / CBS 123669 / FGSC 9596 / NRRL 45880 / 77-13-4)</name>
    <name type="common">Fusarium solani subsp. pisi</name>
    <dbReference type="NCBI Taxonomy" id="660122"/>
    <lineage>
        <taxon>Eukaryota</taxon>
        <taxon>Fungi</taxon>
        <taxon>Dikarya</taxon>
        <taxon>Ascomycota</taxon>
        <taxon>Pezizomycotina</taxon>
        <taxon>Sordariomycetes</taxon>
        <taxon>Hypocreomycetidae</taxon>
        <taxon>Hypocreales</taxon>
        <taxon>Nectriaceae</taxon>
        <taxon>Fusarium</taxon>
        <taxon>Fusarium solani species complex</taxon>
        <taxon>Fusarium vanettenii</taxon>
    </lineage>
</organism>
<keyword evidence="2" id="KW-1185">Reference proteome</keyword>
<dbReference type="OMA" id="DPHIADP"/>
<accession>C7YN45</accession>
<dbReference type="OrthoDB" id="2520703at2759"/>
<dbReference type="Gene3D" id="3.80.10.10">
    <property type="entry name" value="Ribonuclease Inhibitor"/>
    <property type="match status" value="1"/>
</dbReference>
<dbReference type="eggNOG" id="ENOG502T1HW">
    <property type="taxonomic scope" value="Eukaryota"/>
</dbReference>
<dbReference type="SUPFAM" id="SSF52047">
    <property type="entry name" value="RNI-like"/>
    <property type="match status" value="1"/>
</dbReference>
<sequence>MSRPLLPSFLPSIHLSIPFLSLAESHHVTDSSARVIPASFNKLPTMIRLPDEIWHSIFSRYLCDIPNVQWILLRDRLNRDPLKVLLILSLVSRQFHRVAQGLLFQVIVAGVRDDEHERQVKLARTLAAHPDVGLNTRAIAIDDIEWPSDAGLSNMLEQRIDSLSMPQSFQRLWDKKMDSTCGNMTPRDRNNLTSFILALTPYVKLVDITYSCPSQALFWLLGGSLGKRKELAYTESSEFFGNEDVQTPFGTMAETYANHLPNLQELRLRGVGYNSAIEPSPPITDFRRVLLHPNLKTLRAQGFHWLGFEKETRLWASFPIRLQRLDLSEAIIDAPTVRHILAICKDLRSLYITLGNVRKSGFDINWEFNLTSVGHSLRQLGRNLVEFGLHTDGYEEHRHCYGRIGSLESMTKLKHLCVTKEHLVGVHGWEGTLQLNEALPFTLETLCLYSEYYVSPDADYPDLYQEVNDEVCGVLVGGDYPDLREVTILRFSTEEKVRGGEFGGAVEGWDLVETIQIEPGYNPKKLMHLNTYLTRKRTFGPDVAISA</sequence>
<dbReference type="InterPro" id="IPR032675">
    <property type="entry name" value="LRR_dom_sf"/>
</dbReference>
<protein>
    <recommendedName>
        <fullName evidence="3">F-box domain-containing protein</fullName>
    </recommendedName>
</protein>
<dbReference type="HOGENOM" id="CLU_042312_0_0_1"/>
<dbReference type="GeneID" id="9664262"/>
<evidence type="ECO:0008006" key="3">
    <source>
        <dbReference type="Google" id="ProtNLM"/>
    </source>
</evidence>